<comment type="function">
    <text evidence="7">Thiolesterase that catalyzes the hydrolysis of S-D-lactoyl-glutathione to form glutathione and D-lactic acid.</text>
</comment>
<dbReference type="Gene3D" id="3.60.15.10">
    <property type="entry name" value="Ribonuclease Z/Hydroxyacylglutathione hydrolase-like"/>
    <property type="match status" value="1"/>
</dbReference>
<dbReference type="HAMAP" id="MF_01374">
    <property type="entry name" value="Glyoxalase_2"/>
    <property type="match status" value="1"/>
</dbReference>
<comment type="caution">
    <text evidence="9">The sequence shown here is derived from an EMBL/GenBank/DDBJ whole genome shotgun (WGS) entry which is preliminary data.</text>
</comment>
<evidence type="ECO:0000256" key="3">
    <source>
        <dbReference type="ARBA" id="ARBA00006759"/>
    </source>
</evidence>
<feature type="binding site" evidence="7">
    <location>
        <position position="58"/>
    </location>
    <ligand>
        <name>Zn(2+)</name>
        <dbReference type="ChEBI" id="CHEBI:29105"/>
        <label>2</label>
    </ligand>
</feature>
<dbReference type="GO" id="GO:0019243">
    <property type="term" value="P:methylglyoxal catabolic process to D-lactate via S-lactoyl-glutathione"/>
    <property type="evidence" value="ECO:0007669"/>
    <property type="project" value="UniProtKB-UniRule"/>
</dbReference>
<keyword evidence="5 7" id="KW-0378">Hydrolase</keyword>
<feature type="binding site" evidence="7">
    <location>
        <position position="111"/>
    </location>
    <ligand>
        <name>Zn(2+)</name>
        <dbReference type="ChEBI" id="CHEBI:29105"/>
        <label>1</label>
    </ligand>
</feature>
<evidence type="ECO:0000256" key="2">
    <source>
        <dbReference type="ARBA" id="ARBA00004963"/>
    </source>
</evidence>
<proteinExistence type="inferred from homology"/>
<dbReference type="SUPFAM" id="SSF56281">
    <property type="entry name" value="Metallo-hydrolase/oxidoreductase"/>
    <property type="match status" value="1"/>
</dbReference>
<keyword evidence="6 7" id="KW-0862">Zinc</keyword>
<dbReference type="CDD" id="cd07723">
    <property type="entry name" value="hydroxyacylglutathione_hydrolase_MBL-fold"/>
    <property type="match status" value="1"/>
</dbReference>
<dbReference type="STRING" id="1454003.AW10_01534"/>
<dbReference type="Proteomes" id="UP000021816">
    <property type="component" value="Unassembled WGS sequence"/>
</dbReference>
<comment type="cofactor">
    <cofactor evidence="7">
        <name>Zn(2+)</name>
        <dbReference type="ChEBI" id="CHEBI:29105"/>
    </cofactor>
    <text evidence="7">Binds 2 Zn(2+) ions per subunit.</text>
</comment>
<sequence length="253" mass="27330">MFDVIRIPAFKDNYIWLLRKGASAAVVDPGDARPVLEVLEREGLSLTTIFVTHHHADHQGGVRTLLAHFPAEVFAPAAESIAGVTKPVRGGETIRAAFCDDEFQVIAVPGHTLGHVAYYGAGCLFCGDTLFAGGCGRLFEGSAAQLFDSLSRLASLPDQTAVYCAHEYTEANLRFALAVEPANRCLQSRVNEVAVARAKGWPTVPSTIAIEKATNPFLRCAESEVVASARRRVSDVADEIAVFAALREWKNSF</sequence>
<dbReference type="NCBIfam" id="TIGR03413">
    <property type="entry name" value="GSH_gloB"/>
    <property type="match status" value="1"/>
</dbReference>
<evidence type="ECO:0000256" key="4">
    <source>
        <dbReference type="ARBA" id="ARBA00022723"/>
    </source>
</evidence>
<dbReference type="InterPro" id="IPR001279">
    <property type="entry name" value="Metallo-B-lactamas"/>
</dbReference>
<dbReference type="AlphaFoldDB" id="A0A011NZZ4"/>
<dbReference type="PATRIC" id="fig|1454003.3.peg.1582"/>
<comment type="catalytic activity">
    <reaction evidence="1 7">
        <text>an S-(2-hydroxyacyl)glutathione + H2O = a 2-hydroxy carboxylate + glutathione + H(+)</text>
        <dbReference type="Rhea" id="RHEA:21864"/>
        <dbReference type="ChEBI" id="CHEBI:15377"/>
        <dbReference type="ChEBI" id="CHEBI:15378"/>
        <dbReference type="ChEBI" id="CHEBI:57925"/>
        <dbReference type="ChEBI" id="CHEBI:58896"/>
        <dbReference type="ChEBI" id="CHEBI:71261"/>
        <dbReference type="EC" id="3.1.2.6"/>
    </reaction>
</comment>
<name>A0A011NZZ4_9PROT</name>
<feature type="binding site" evidence="7">
    <location>
        <position position="55"/>
    </location>
    <ligand>
        <name>Zn(2+)</name>
        <dbReference type="ChEBI" id="CHEBI:29105"/>
        <label>1</label>
    </ligand>
</feature>
<dbReference type="PANTHER" id="PTHR43705:SF1">
    <property type="entry name" value="HYDROXYACYLGLUTATHIONE HYDROLASE GLOB"/>
    <property type="match status" value="1"/>
</dbReference>
<comment type="similarity">
    <text evidence="3 7">Belongs to the metallo-beta-lactamase superfamily. Glyoxalase II family.</text>
</comment>
<comment type="pathway">
    <text evidence="2 7">Secondary metabolite metabolism; methylglyoxal degradation; (R)-lactate from methylglyoxal: step 2/2.</text>
</comment>
<dbReference type="SMART" id="SM00849">
    <property type="entry name" value="Lactamase_B"/>
    <property type="match status" value="1"/>
</dbReference>
<dbReference type="Pfam" id="PF00753">
    <property type="entry name" value="Lactamase_B"/>
    <property type="match status" value="1"/>
</dbReference>
<protein>
    <recommendedName>
        <fullName evidence="7">Hydroxyacylglutathione hydrolase</fullName>
        <ecNumber evidence="7">3.1.2.6</ecNumber>
    </recommendedName>
    <alternativeName>
        <fullName evidence="7">Glyoxalase II</fullName>
        <shortName evidence="7">Glx II</shortName>
    </alternativeName>
</protein>
<feature type="binding site" evidence="7">
    <location>
        <position position="53"/>
    </location>
    <ligand>
        <name>Zn(2+)</name>
        <dbReference type="ChEBI" id="CHEBI:29105"/>
        <label>1</label>
    </ligand>
</feature>
<dbReference type="GO" id="GO:0004416">
    <property type="term" value="F:hydroxyacylglutathione hydrolase activity"/>
    <property type="evidence" value="ECO:0007669"/>
    <property type="project" value="UniProtKB-UniRule"/>
</dbReference>
<dbReference type="InterPro" id="IPR017782">
    <property type="entry name" value="Hydroxyacylglutathione_Hdrlase"/>
</dbReference>
<gene>
    <name evidence="7 9" type="primary">gloB</name>
    <name evidence="9" type="ORF">AW10_01534</name>
</gene>
<dbReference type="EC" id="3.1.2.6" evidence="7"/>
<dbReference type="UniPathway" id="UPA00619">
    <property type="reaction ID" value="UER00676"/>
</dbReference>
<evidence type="ECO:0000256" key="1">
    <source>
        <dbReference type="ARBA" id="ARBA00001623"/>
    </source>
</evidence>
<dbReference type="PANTHER" id="PTHR43705">
    <property type="entry name" value="HYDROXYACYLGLUTATHIONE HYDROLASE"/>
    <property type="match status" value="1"/>
</dbReference>
<organism evidence="9 10">
    <name type="scientific">Candidatus Accumulibacter appositus</name>
    <dbReference type="NCBI Taxonomy" id="1454003"/>
    <lineage>
        <taxon>Bacteria</taxon>
        <taxon>Pseudomonadati</taxon>
        <taxon>Pseudomonadota</taxon>
        <taxon>Betaproteobacteria</taxon>
        <taxon>Candidatus Accumulibacter</taxon>
    </lineage>
</organism>
<feature type="binding site" evidence="7">
    <location>
        <position position="166"/>
    </location>
    <ligand>
        <name>Zn(2+)</name>
        <dbReference type="ChEBI" id="CHEBI:29105"/>
        <label>2</label>
    </ligand>
</feature>
<feature type="domain" description="Metallo-beta-lactamase" evidence="8">
    <location>
        <begin position="12"/>
        <end position="166"/>
    </location>
</feature>
<comment type="subunit">
    <text evidence="7">Monomer.</text>
</comment>
<dbReference type="Pfam" id="PF16123">
    <property type="entry name" value="HAGH_C"/>
    <property type="match status" value="1"/>
</dbReference>
<dbReference type="InterPro" id="IPR035680">
    <property type="entry name" value="Clx_II_MBL"/>
</dbReference>
<dbReference type="GO" id="GO:0046872">
    <property type="term" value="F:metal ion binding"/>
    <property type="evidence" value="ECO:0007669"/>
    <property type="project" value="UniProtKB-KW"/>
</dbReference>
<evidence type="ECO:0000259" key="8">
    <source>
        <dbReference type="SMART" id="SM00849"/>
    </source>
</evidence>
<dbReference type="InterPro" id="IPR032282">
    <property type="entry name" value="HAGH_C"/>
</dbReference>
<evidence type="ECO:0000256" key="6">
    <source>
        <dbReference type="ARBA" id="ARBA00022833"/>
    </source>
</evidence>
<dbReference type="InterPro" id="IPR050110">
    <property type="entry name" value="Glyoxalase_II_hydrolase"/>
</dbReference>
<dbReference type="PIRSF" id="PIRSF005457">
    <property type="entry name" value="Glx"/>
    <property type="match status" value="1"/>
</dbReference>
<accession>A0A011NZZ4</accession>
<keyword evidence="4 7" id="KW-0479">Metal-binding</keyword>
<feature type="binding site" evidence="7">
    <location>
        <position position="128"/>
    </location>
    <ligand>
        <name>Zn(2+)</name>
        <dbReference type="ChEBI" id="CHEBI:29105"/>
        <label>1</label>
    </ligand>
</feature>
<feature type="binding site" evidence="7">
    <location>
        <position position="57"/>
    </location>
    <ligand>
        <name>Zn(2+)</name>
        <dbReference type="ChEBI" id="CHEBI:29105"/>
        <label>2</label>
    </ligand>
</feature>
<evidence type="ECO:0000313" key="10">
    <source>
        <dbReference type="Proteomes" id="UP000021816"/>
    </source>
</evidence>
<dbReference type="EMBL" id="JEMX01000028">
    <property type="protein sequence ID" value="EXI80921.1"/>
    <property type="molecule type" value="Genomic_DNA"/>
</dbReference>
<evidence type="ECO:0000256" key="5">
    <source>
        <dbReference type="ARBA" id="ARBA00022801"/>
    </source>
</evidence>
<reference evidence="9 10" key="1">
    <citation type="submission" date="2014-02" db="EMBL/GenBank/DDBJ databases">
        <title>Expanding our view of genomic diversity in Candidatus Accumulibacter clades.</title>
        <authorList>
            <person name="Skennerton C.T."/>
            <person name="Barr J.J."/>
            <person name="Slater F.R."/>
            <person name="Bond P.L."/>
            <person name="Tyson G.W."/>
        </authorList>
    </citation>
    <scope>NUCLEOTIDE SEQUENCE [LARGE SCALE GENOMIC DNA]</scope>
    <source>
        <strain evidence="10">BA-92</strain>
    </source>
</reference>
<evidence type="ECO:0000256" key="7">
    <source>
        <dbReference type="HAMAP-Rule" id="MF_01374"/>
    </source>
</evidence>
<feature type="binding site" evidence="7">
    <location>
        <position position="128"/>
    </location>
    <ligand>
        <name>Zn(2+)</name>
        <dbReference type="ChEBI" id="CHEBI:29105"/>
        <label>2</label>
    </ligand>
</feature>
<dbReference type="InterPro" id="IPR036866">
    <property type="entry name" value="RibonucZ/Hydroxyglut_hydro"/>
</dbReference>
<evidence type="ECO:0000313" key="9">
    <source>
        <dbReference type="EMBL" id="EXI80921.1"/>
    </source>
</evidence>